<dbReference type="Proteomes" id="UP000768646">
    <property type="component" value="Unassembled WGS sequence"/>
</dbReference>
<keyword evidence="2" id="KW-1185">Reference proteome</keyword>
<accession>A0ACB7CF59</accession>
<sequence>MTLIENIQQRLLLFLAQNIGRWSMTYKLYTRPNKHFYITSLSYHPGILFCKTQQISVEMDGDFEQMITKTKLWNMRQIVQLEGDVYEINDFIVRIGSTDKGVIINIEYMACDDITQGQITIQNFLTEYLIPTFKNVCIRLSYNETVLNDKKSYERSMLDYGTKKQRLESDSFRQFDACHLCMSQTCDTVSCDENGDIFCRVCIMENLLSQHKEIKKMEEEKGKKKRLDEIEEKRIEKIVRKRAIEDFEAQQMVASLNYDKSECDNNVFQKKEVKEVFELDKEELLKIAKNDRDREKMKYMKEQEIRSIPKMNSFWIPSLTPSINSKEPLKKQKFVPICPASDPNKSHRISLKSLISVHFTENNSSESKTPQRICPACKKKLSNIYGAYLMKSCGHVICTNCLNQFVRDSGVCYVCEISLYSEKTNTTKDPSKLLIVELSKEGTGFSAKKNAIAEKFDVAFQGS</sequence>
<evidence type="ECO:0000313" key="2">
    <source>
        <dbReference type="Proteomes" id="UP000768646"/>
    </source>
</evidence>
<dbReference type="EMBL" id="JABTEG010000003">
    <property type="protein sequence ID" value="KAG4305573.1"/>
    <property type="molecule type" value="Genomic_DNA"/>
</dbReference>
<reference evidence="1 2" key="1">
    <citation type="journal article" date="2021" name="Commun. Biol.">
        <title>Genomic insights into the host specific adaptation of the Pneumocystis genus.</title>
        <authorList>
            <person name="Cisse O.H."/>
            <person name="Ma L."/>
            <person name="Dekker J.P."/>
            <person name="Khil P.P."/>
            <person name="Youn J.-H."/>
            <person name="Brenchley J.M."/>
            <person name="Blair R."/>
            <person name="Pahar B."/>
            <person name="Chabe M."/>
            <person name="Van Rompay K.K.A."/>
            <person name="Keesler R."/>
            <person name="Sukura A."/>
            <person name="Hirsch V."/>
            <person name="Kutty G."/>
            <person name="Liu Y."/>
            <person name="Peng L."/>
            <person name="Chen J."/>
            <person name="Song J."/>
            <person name="Weissenbacher-Lang C."/>
            <person name="Xu J."/>
            <person name="Upham N.S."/>
            <person name="Stajich J.E."/>
            <person name="Cuomo C.A."/>
            <person name="Cushion M.T."/>
            <person name="Kovacs J.A."/>
        </authorList>
    </citation>
    <scope>NUCLEOTIDE SEQUENCE [LARGE SCALE GENOMIC DNA]</scope>
    <source>
        <strain evidence="1 2">RABM</strain>
    </source>
</reference>
<gene>
    <name evidence="1" type="ORF">PORY_001129</name>
</gene>
<organism evidence="1 2">
    <name type="scientific">Pneumocystis oryctolagi</name>
    <dbReference type="NCBI Taxonomy" id="42067"/>
    <lineage>
        <taxon>Eukaryota</taxon>
        <taxon>Fungi</taxon>
        <taxon>Dikarya</taxon>
        <taxon>Ascomycota</taxon>
        <taxon>Taphrinomycotina</taxon>
        <taxon>Pneumocystomycetes</taxon>
        <taxon>Pneumocystaceae</taxon>
        <taxon>Pneumocystis</taxon>
    </lineage>
</organism>
<proteinExistence type="predicted"/>
<protein>
    <submittedName>
        <fullName evidence="1">Uncharacterized protein</fullName>
    </submittedName>
</protein>
<comment type="caution">
    <text evidence="1">The sequence shown here is derived from an EMBL/GenBank/DDBJ whole genome shotgun (WGS) entry which is preliminary data.</text>
</comment>
<evidence type="ECO:0000313" key="1">
    <source>
        <dbReference type="EMBL" id="KAG4305573.1"/>
    </source>
</evidence>
<name>A0ACB7CF59_9ASCO</name>